<keyword evidence="6 16" id="KW-0679">Respiratory chain</keyword>
<dbReference type="Pfam" id="PF01059">
    <property type="entry name" value="Oxidored_q5_N"/>
    <property type="match status" value="1"/>
</dbReference>
<dbReference type="InterPro" id="IPR001750">
    <property type="entry name" value="ND/Mrp_TM"/>
</dbReference>
<evidence type="ECO:0000256" key="14">
    <source>
        <dbReference type="ARBA" id="ARBA00023136"/>
    </source>
</evidence>
<evidence type="ECO:0000313" key="20">
    <source>
        <dbReference type="EMBL" id="QJW34782.1"/>
    </source>
</evidence>
<evidence type="ECO:0000256" key="5">
    <source>
        <dbReference type="ARBA" id="ARBA00022448"/>
    </source>
</evidence>
<geneLocation type="mitochondrion" evidence="20"/>
<evidence type="ECO:0000256" key="9">
    <source>
        <dbReference type="ARBA" id="ARBA00022982"/>
    </source>
</evidence>
<evidence type="ECO:0000256" key="3">
    <source>
        <dbReference type="ARBA" id="ARBA00012944"/>
    </source>
</evidence>
<evidence type="ECO:0000259" key="18">
    <source>
        <dbReference type="Pfam" id="PF00361"/>
    </source>
</evidence>
<dbReference type="GO" id="GO:0048039">
    <property type="term" value="F:ubiquinone binding"/>
    <property type="evidence" value="ECO:0007669"/>
    <property type="project" value="TreeGrafter"/>
</dbReference>
<keyword evidence="8" id="KW-1278">Translocase</keyword>
<keyword evidence="7 16" id="KW-0812">Transmembrane</keyword>
<keyword evidence="13 16" id="KW-0496">Mitochondrion</keyword>
<keyword evidence="11 16" id="KW-0520">NAD</keyword>
<dbReference type="PANTHER" id="PTHR43507">
    <property type="entry name" value="NADH-UBIQUINONE OXIDOREDUCTASE CHAIN 4"/>
    <property type="match status" value="1"/>
</dbReference>
<dbReference type="InterPro" id="IPR003918">
    <property type="entry name" value="NADH_UbQ_OxRdtase"/>
</dbReference>
<dbReference type="NCBIfam" id="TIGR01972">
    <property type="entry name" value="NDH_I_M"/>
    <property type="match status" value="1"/>
</dbReference>
<feature type="transmembrane region" description="Helical" evidence="16">
    <location>
        <begin position="310"/>
        <end position="331"/>
    </location>
</feature>
<feature type="transmembrane region" description="Helical" evidence="16">
    <location>
        <begin position="260"/>
        <end position="279"/>
    </location>
</feature>
<feature type="domain" description="NADH:quinone oxidoreductase/Mrp antiporter transmembrane" evidence="18">
    <location>
        <begin position="113"/>
        <end position="404"/>
    </location>
</feature>
<dbReference type="GO" id="GO:0031966">
    <property type="term" value="C:mitochondrial membrane"/>
    <property type="evidence" value="ECO:0007669"/>
    <property type="project" value="UniProtKB-SubCell"/>
</dbReference>
<evidence type="ECO:0000256" key="8">
    <source>
        <dbReference type="ARBA" id="ARBA00022967"/>
    </source>
</evidence>
<dbReference type="AlphaFoldDB" id="A0A6M5UBA5"/>
<evidence type="ECO:0000256" key="12">
    <source>
        <dbReference type="ARBA" id="ARBA00023075"/>
    </source>
</evidence>
<feature type="transmembrane region" description="Helical" evidence="16">
    <location>
        <begin position="195"/>
        <end position="217"/>
    </location>
</feature>
<name>A0A6M5UBA5_9TELE</name>
<evidence type="ECO:0000256" key="11">
    <source>
        <dbReference type="ARBA" id="ARBA00023027"/>
    </source>
</evidence>
<feature type="transmembrane region" description="Helical" evidence="16">
    <location>
        <begin position="286"/>
        <end position="304"/>
    </location>
</feature>
<keyword evidence="9 16" id="KW-0249">Electron transport</keyword>
<dbReference type="EMBL" id="MT363637">
    <property type="protein sequence ID" value="QJW34782.1"/>
    <property type="molecule type" value="Genomic_DNA"/>
</dbReference>
<comment type="catalytic activity">
    <reaction evidence="15 16">
        <text>a ubiquinone + NADH + 5 H(+)(in) = a ubiquinol + NAD(+) + 4 H(+)(out)</text>
        <dbReference type="Rhea" id="RHEA:29091"/>
        <dbReference type="Rhea" id="RHEA-COMP:9565"/>
        <dbReference type="Rhea" id="RHEA-COMP:9566"/>
        <dbReference type="ChEBI" id="CHEBI:15378"/>
        <dbReference type="ChEBI" id="CHEBI:16389"/>
        <dbReference type="ChEBI" id="CHEBI:17976"/>
        <dbReference type="ChEBI" id="CHEBI:57540"/>
        <dbReference type="ChEBI" id="CHEBI:57945"/>
        <dbReference type="EC" id="7.1.1.2"/>
    </reaction>
</comment>
<evidence type="ECO:0000256" key="1">
    <source>
        <dbReference type="ARBA" id="ARBA00004225"/>
    </source>
</evidence>
<dbReference type="GO" id="GO:0008137">
    <property type="term" value="F:NADH dehydrogenase (ubiquinone) activity"/>
    <property type="evidence" value="ECO:0007669"/>
    <property type="project" value="UniProtKB-UniRule"/>
</dbReference>
<dbReference type="GO" id="GO:0015990">
    <property type="term" value="P:electron transport coupled proton transport"/>
    <property type="evidence" value="ECO:0007669"/>
    <property type="project" value="TreeGrafter"/>
</dbReference>
<dbReference type="EC" id="7.1.1.2" evidence="3 16"/>
<evidence type="ECO:0000256" key="13">
    <source>
        <dbReference type="ARBA" id="ARBA00023128"/>
    </source>
</evidence>
<keyword evidence="5 16" id="KW-0813">Transport</keyword>
<organism evidence="20">
    <name type="scientific">Hexagrammos agrammus</name>
    <name type="common">spotbelly greenling</name>
    <dbReference type="NCBI Taxonomy" id="192376"/>
    <lineage>
        <taxon>Eukaryota</taxon>
        <taxon>Metazoa</taxon>
        <taxon>Chordata</taxon>
        <taxon>Craniata</taxon>
        <taxon>Vertebrata</taxon>
        <taxon>Euteleostomi</taxon>
        <taxon>Actinopterygii</taxon>
        <taxon>Neopterygii</taxon>
        <taxon>Teleostei</taxon>
        <taxon>Neoteleostei</taxon>
        <taxon>Acanthomorphata</taxon>
        <taxon>Eupercaria</taxon>
        <taxon>Perciformes</taxon>
        <taxon>Cottioidei</taxon>
        <taxon>Hexagrammales</taxon>
        <taxon>Hexagrammidae</taxon>
        <taxon>Hexagrammos</taxon>
    </lineage>
</organism>
<feature type="transmembrane region" description="Helical" evidence="16">
    <location>
        <begin position="224"/>
        <end position="245"/>
    </location>
</feature>
<protein>
    <recommendedName>
        <fullName evidence="4 16">NADH-ubiquinone oxidoreductase chain 4</fullName>
        <ecNumber evidence="3 16">7.1.1.2</ecNumber>
    </recommendedName>
</protein>
<evidence type="ECO:0000256" key="15">
    <source>
        <dbReference type="ARBA" id="ARBA00049551"/>
    </source>
</evidence>
<keyword evidence="12 16" id="KW-0830">Ubiquinone</keyword>
<dbReference type="PANTHER" id="PTHR43507:SF20">
    <property type="entry name" value="NADH-UBIQUINONE OXIDOREDUCTASE CHAIN 4"/>
    <property type="match status" value="1"/>
</dbReference>
<keyword evidence="14 16" id="KW-0472">Membrane</keyword>
<dbReference type="InterPro" id="IPR010227">
    <property type="entry name" value="NADH_Q_OxRdtase_chainM/4"/>
</dbReference>
<evidence type="ECO:0000256" key="6">
    <source>
        <dbReference type="ARBA" id="ARBA00022660"/>
    </source>
</evidence>
<dbReference type="GO" id="GO:0003954">
    <property type="term" value="F:NADH dehydrogenase activity"/>
    <property type="evidence" value="ECO:0007669"/>
    <property type="project" value="TreeGrafter"/>
</dbReference>
<reference evidence="20" key="1">
    <citation type="journal article" date="2020" name="Mitochondrial DNA Part B Resour">
        <title>The complete mitochondrial genome of Hexagrammos agrammus (Scorpaeniformes: Hexagrammidae) by next-generation sequencing.</title>
        <authorList>
            <person name="Ji D."/>
            <person name="Liang J."/>
            <person name="Li P."/>
            <person name="Gao T."/>
            <person name="Xu S."/>
        </authorList>
    </citation>
    <scope>NUCLEOTIDE SEQUENCE</scope>
</reference>
<evidence type="ECO:0000256" key="10">
    <source>
        <dbReference type="ARBA" id="ARBA00022989"/>
    </source>
</evidence>
<keyword evidence="10 16" id="KW-1133">Transmembrane helix</keyword>
<evidence type="ECO:0000256" key="2">
    <source>
        <dbReference type="ARBA" id="ARBA00009025"/>
    </source>
</evidence>
<keyword evidence="17" id="KW-0732">Signal</keyword>
<evidence type="ECO:0000256" key="4">
    <source>
        <dbReference type="ARBA" id="ARBA00021006"/>
    </source>
</evidence>
<evidence type="ECO:0000256" key="16">
    <source>
        <dbReference type="RuleBase" id="RU003297"/>
    </source>
</evidence>
<dbReference type="InterPro" id="IPR000260">
    <property type="entry name" value="NADH4_N"/>
</dbReference>
<evidence type="ECO:0000256" key="7">
    <source>
        <dbReference type="ARBA" id="ARBA00022692"/>
    </source>
</evidence>
<feature type="transmembrane region" description="Helical" evidence="16">
    <location>
        <begin position="352"/>
        <end position="370"/>
    </location>
</feature>
<feature type="signal peptide" evidence="17">
    <location>
        <begin position="1"/>
        <end position="17"/>
    </location>
</feature>
<sequence length="460" mass="51239">MLKILIPTLMLIPTAWMTPPKWLWPTTLMHSLLIALFSLSWLTNMAETGWSALNPYMATDPLSTPLLVLTCWLLPLMILASQNHTASEPLNRQRTFITLLTSLQIFLIMAFGATEIIMFYVMFEATLIPTLILITRWGNQTERLNAGIYFLFYTLAGSLPLLVALLLLQNSTGTLSLLTLPYSDPVEMTSYAHKLWWAGCLLAFLVKMPLYGVHLWLPKAHVEAPVAGSMILAAVLLKLGGYGMMRMVVMLEPLTKELSYPFIVFALWGVIMTGSICLRQTDLKSLIAYSSVSHMGLVVGGILIQTPWGFSGALILMIAHGLASSALFCLANTSYERTHSRTMILARGLQMVLPLMTAWWFIASLANLALPPLPNLMGELMIITSLFNWSWWTIVLTGAGTLITASYSLYMFLMSQRGPLPAHIIALAPSHTREHLLMALHLIPLLLLILKPELIWGWTT</sequence>
<gene>
    <name evidence="20" type="primary">ND4</name>
</gene>
<feature type="transmembrane region" description="Helical" evidence="16">
    <location>
        <begin position="62"/>
        <end position="81"/>
    </location>
</feature>
<proteinExistence type="inferred from homology"/>
<feature type="transmembrane region" description="Helical" evidence="16">
    <location>
        <begin position="390"/>
        <end position="414"/>
    </location>
</feature>
<comment type="subcellular location">
    <subcellularLocation>
        <location evidence="1 16">Mitochondrion membrane</location>
        <topology evidence="1 16">Multi-pass membrane protein</topology>
    </subcellularLocation>
</comment>
<dbReference type="PRINTS" id="PR01437">
    <property type="entry name" value="NUOXDRDTASE4"/>
</dbReference>
<feature type="transmembrane region" description="Helical" evidence="16">
    <location>
        <begin position="93"/>
        <end position="111"/>
    </location>
</feature>
<evidence type="ECO:0000256" key="17">
    <source>
        <dbReference type="SAM" id="SignalP"/>
    </source>
</evidence>
<feature type="transmembrane region" description="Helical" evidence="16">
    <location>
        <begin position="117"/>
        <end position="134"/>
    </location>
</feature>
<evidence type="ECO:0000259" key="19">
    <source>
        <dbReference type="Pfam" id="PF01059"/>
    </source>
</evidence>
<feature type="transmembrane region" description="Helical" evidence="16">
    <location>
        <begin position="21"/>
        <end position="42"/>
    </location>
</feature>
<comment type="function">
    <text evidence="16">Core subunit of the mitochondrial membrane respiratory chain NADH dehydrogenase (Complex I) which catalyzes electron transfer from NADH through the respiratory chain, using ubiquinone as an electron acceptor. Essential for the catalytic activity and assembly of complex I.</text>
</comment>
<comment type="similarity">
    <text evidence="2 16">Belongs to the complex I subunit 4 family.</text>
</comment>
<dbReference type="GO" id="GO:0042773">
    <property type="term" value="P:ATP synthesis coupled electron transport"/>
    <property type="evidence" value="ECO:0007669"/>
    <property type="project" value="InterPro"/>
</dbReference>
<feature type="transmembrane region" description="Helical" evidence="16">
    <location>
        <begin position="146"/>
        <end position="168"/>
    </location>
</feature>
<feature type="domain" description="NADH:ubiquinone oxidoreductase chain 4 N-terminal" evidence="19">
    <location>
        <begin position="1"/>
        <end position="110"/>
    </location>
</feature>
<accession>A0A6M5UBA5</accession>
<feature type="chain" id="PRO_5026742624" description="NADH-ubiquinone oxidoreductase chain 4" evidence="17">
    <location>
        <begin position="18"/>
        <end position="460"/>
    </location>
</feature>
<dbReference type="Pfam" id="PF00361">
    <property type="entry name" value="Proton_antipo_M"/>
    <property type="match status" value="1"/>
</dbReference>